<protein>
    <submittedName>
        <fullName evidence="1">Uncharacterized protein</fullName>
    </submittedName>
</protein>
<organism evidence="1 2">
    <name type="scientific">Dovyalis caffra</name>
    <dbReference type="NCBI Taxonomy" id="77055"/>
    <lineage>
        <taxon>Eukaryota</taxon>
        <taxon>Viridiplantae</taxon>
        <taxon>Streptophyta</taxon>
        <taxon>Embryophyta</taxon>
        <taxon>Tracheophyta</taxon>
        <taxon>Spermatophyta</taxon>
        <taxon>Magnoliopsida</taxon>
        <taxon>eudicotyledons</taxon>
        <taxon>Gunneridae</taxon>
        <taxon>Pentapetalae</taxon>
        <taxon>rosids</taxon>
        <taxon>fabids</taxon>
        <taxon>Malpighiales</taxon>
        <taxon>Salicaceae</taxon>
        <taxon>Flacourtieae</taxon>
        <taxon>Dovyalis</taxon>
    </lineage>
</organism>
<evidence type="ECO:0000313" key="1">
    <source>
        <dbReference type="EMBL" id="CAK7335833.1"/>
    </source>
</evidence>
<dbReference type="EMBL" id="CAWUPB010000994">
    <property type="protein sequence ID" value="CAK7335833.1"/>
    <property type="molecule type" value="Genomic_DNA"/>
</dbReference>
<name>A0AAV1RKE9_9ROSI</name>
<keyword evidence="2" id="KW-1185">Reference proteome</keyword>
<gene>
    <name evidence="1" type="ORF">DCAF_LOCUS10836</name>
</gene>
<dbReference type="AlphaFoldDB" id="A0AAV1RKE9"/>
<dbReference type="Proteomes" id="UP001314170">
    <property type="component" value="Unassembled WGS sequence"/>
</dbReference>
<reference evidence="1 2" key="1">
    <citation type="submission" date="2024-01" db="EMBL/GenBank/DDBJ databases">
        <authorList>
            <person name="Waweru B."/>
        </authorList>
    </citation>
    <scope>NUCLEOTIDE SEQUENCE [LARGE SCALE GENOMIC DNA]</scope>
</reference>
<proteinExistence type="predicted"/>
<sequence>MSSSSPTGAFVSSFHSIGAFVSSLCSCSSSMLVIGFNAFGVEVGSICDCRSLLEWVSVRAMKEGLKMASMIVERLVEEASIRRDDGDGSLQVSVCRVREDWVYNKEVIEKGKHRRFNDEGKAGYWCKREKEMGSWFGLLELGGWVMAALRAQVVGMNGVGSVKLEMDDHGGY</sequence>
<accession>A0AAV1RKE9</accession>
<evidence type="ECO:0000313" key="2">
    <source>
        <dbReference type="Proteomes" id="UP001314170"/>
    </source>
</evidence>
<comment type="caution">
    <text evidence="1">The sequence shown here is derived from an EMBL/GenBank/DDBJ whole genome shotgun (WGS) entry which is preliminary data.</text>
</comment>